<dbReference type="OrthoDB" id="10261040at2759"/>
<dbReference type="AlphaFoldDB" id="A0A0C2VYH2"/>
<dbReference type="HOGENOM" id="CLU_1679028_0_0_1"/>
<evidence type="ECO:0000313" key="1">
    <source>
        <dbReference type="EMBL" id="KIM19373.1"/>
    </source>
</evidence>
<gene>
    <name evidence="1" type="ORF">M408DRAFT_233869</name>
</gene>
<proteinExistence type="predicted"/>
<organism evidence="1 2">
    <name type="scientific">Serendipita vermifera MAFF 305830</name>
    <dbReference type="NCBI Taxonomy" id="933852"/>
    <lineage>
        <taxon>Eukaryota</taxon>
        <taxon>Fungi</taxon>
        <taxon>Dikarya</taxon>
        <taxon>Basidiomycota</taxon>
        <taxon>Agaricomycotina</taxon>
        <taxon>Agaricomycetes</taxon>
        <taxon>Sebacinales</taxon>
        <taxon>Serendipitaceae</taxon>
        <taxon>Serendipita</taxon>
    </lineage>
</organism>
<dbReference type="EMBL" id="KN824763">
    <property type="protein sequence ID" value="KIM19373.1"/>
    <property type="molecule type" value="Genomic_DNA"/>
</dbReference>
<sequence>MTTPTTTLIPLSLLPENVDATSSSFSSTHAPPDMIRSVWATLELLAPAAPSLSYAPAHFALVSPGLSVDQQAAFRVQSFLEELTRASFEVATSLMCSSVLAGQSSESDEYGDVGIWVGTLSQKDPWEVLSNLGLKEWIQSKGGKVQFPICLYTRLYV</sequence>
<reference evidence="1 2" key="1">
    <citation type="submission" date="2014-04" db="EMBL/GenBank/DDBJ databases">
        <authorList>
            <consortium name="DOE Joint Genome Institute"/>
            <person name="Kuo A."/>
            <person name="Zuccaro A."/>
            <person name="Kohler A."/>
            <person name="Nagy L.G."/>
            <person name="Floudas D."/>
            <person name="Copeland A."/>
            <person name="Barry K.W."/>
            <person name="Cichocki N."/>
            <person name="Veneault-Fourrey C."/>
            <person name="LaButti K."/>
            <person name="Lindquist E.A."/>
            <person name="Lipzen A."/>
            <person name="Lundell T."/>
            <person name="Morin E."/>
            <person name="Murat C."/>
            <person name="Sun H."/>
            <person name="Tunlid A."/>
            <person name="Henrissat B."/>
            <person name="Grigoriev I.V."/>
            <person name="Hibbett D.S."/>
            <person name="Martin F."/>
            <person name="Nordberg H.P."/>
            <person name="Cantor M.N."/>
            <person name="Hua S.X."/>
        </authorList>
    </citation>
    <scope>NUCLEOTIDE SEQUENCE [LARGE SCALE GENOMIC DNA]</scope>
    <source>
        <strain evidence="1 2">MAFF 305830</strain>
    </source>
</reference>
<evidence type="ECO:0000313" key="2">
    <source>
        <dbReference type="Proteomes" id="UP000054097"/>
    </source>
</evidence>
<name>A0A0C2VYH2_SERVB</name>
<dbReference type="Proteomes" id="UP000054097">
    <property type="component" value="Unassembled WGS sequence"/>
</dbReference>
<protein>
    <submittedName>
        <fullName evidence="1">Uncharacterized protein</fullName>
    </submittedName>
</protein>
<accession>A0A0C2VYH2</accession>
<reference evidence="2" key="2">
    <citation type="submission" date="2015-01" db="EMBL/GenBank/DDBJ databases">
        <title>Evolutionary Origins and Diversification of the Mycorrhizal Mutualists.</title>
        <authorList>
            <consortium name="DOE Joint Genome Institute"/>
            <consortium name="Mycorrhizal Genomics Consortium"/>
            <person name="Kohler A."/>
            <person name="Kuo A."/>
            <person name="Nagy L.G."/>
            <person name="Floudas D."/>
            <person name="Copeland A."/>
            <person name="Barry K.W."/>
            <person name="Cichocki N."/>
            <person name="Veneault-Fourrey C."/>
            <person name="LaButti K."/>
            <person name="Lindquist E.A."/>
            <person name="Lipzen A."/>
            <person name="Lundell T."/>
            <person name="Morin E."/>
            <person name="Murat C."/>
            <person name="Riley R."/>
            <person name="Ohm R."/>
            <person name="Sun H."/>
            <person name="Tunlid A."/>
            <person name="Henrissat B."/>
            <person name="Grigoriev I.V."/>
            <person name="Hibbett D.S."/>
            <person name="Martin F."/>
        </authorList>
    </citation>
    <scope>NUCLEOTIDE SEQUENCE [LARGE SCALE GENOMIC DNA]</scope>
    <source>
        <strain evidence="2">MAFF 305830</strain>
    </source>
</reference>
<keyword evidence="2" id="KW-1185">Reference proteome</keyword>